<dbReference type="PANTHER" id="PTHR11085:SF4">
    <property type="entry name" value="NAD-DEPENDENT PROTEIN DEACYLASE"/>
    <property type="match status" value="1"/>
</dbReference>
<feature type="binding site" evidence="4">
    <location>
        <position position="161"/>
    </location>
    <ligand>
        <name>Zn(2+)</name>
        <dbReference type="ChEBI" id="CHEBI:29105"/>
    </ligand>
</feature>
<keyword evidence="7" id="KW-1185">Reference proteome</keyword>
<dbReference type="OrthoDB" id="9800582at2"/>
<dbReference type="EC" id="2.3.1.286" evidence="1"/>
<dbReference type="CDD" id="cd01407">
    <property type="entry name" value="SIR2-fam"/>
    <property type="match status" value="1"/>
</dbReference>
<accession>A0A4R1I2K1</accession>
<sequence>MTTGDDIKTSAAALAAVLSGMRASVAFTGAGISTECGIPDFRSPGGLWTRNRPIDYQSFRASPEMRAEAWRRRFALEPALGGARPGRGHRALAGLLAQGRLQGIITQNIDGLHQASGVPDERLVELHGNSTYATCLDCGARYELGWVRAQFEEGQERAPDCPACAGPVKSAAISFGQPMPAEAMARAGALSGGCDVFLAIGSSLVVWPAAGFPVQAKRAGATLVIVNRESTEFDDLADLVINADIGDVFEAALAR</sequence>
<dbReference type="InterPro" id="IPR029035">
    <property type="entry name" value="DHS-like_NAD/FAD-binding_dom"/>
</dbReference>
<evidence type="ECO:0000256" key="2">
    <source>
        <dbReference type="ARBA" id="ARBA00022679"/>
    </source>
</evidence>
<feature type="binding site" evidence="4">
    <location>
        <position position="135"/>
    </location>
    <ligand>
        <name>Zn(2+)</name>
        <dbReference type="ChEBI" id="CHEBI:29105"/>
    </ligand>
</feature>
<feature type="binding site" evidence="4">
    <location>
        <position position="164"/>
    </location>
    <ligand>
        <name>Zn(2+)</name>
        <dbReference type="ChEBI" id="CHEBI:29105"/>
    </ligand>
</feature>
<keyword evidence="3" id="KW-0520">NAD</keyword>
<dbReference type="Gene3D" id="2.20.28.200">
    <property type="match status" value="1"/>
</dbReference>
<organism evidence="6 7">
    <name type="scientific">Ancylobacter aquaticus</name>
    <dbReference type="NCBI Taxonomy" id="100"/>
    <lineage>
        <taxon>Bacteria</taxon>
        <taxon>Pseudomonadati</taxon>
        <taxon>Pseudomonadota</taxon>
        <taxon>Alphaproteobacteria</taxon>
        <taxon>Hyphomicrobiales</taxon>
        <taxon>Xanthobacteraceae</taxon>
        <taxon>Ancylobacter</taxon>
    </lineage>
</organism>
<comment type="caution">
    <text evidence="6">The sequence shown here is derived from an EMBL/GenBank/DDBJ whole genome shotgun (WGS) entry which is preliminary data.</text>
</comment>
<feature type="binding site" evidence="4">
    <location>
        <position position="138"/>
    </location>
    <ligand>
        <name>Zn(2+)</name>
        <dbReference type="ChEBI" id="CHEBI:29105"/>
    </ligand>
</feature>
<dbReference type="SUPFAM" id="SSF52467">
    <property type="entry name" value="DHS-like NAD/FAD-binding domain"/>
    <property type="match status" value="1"/>
</dbReference>
<name>A0A4R1I2K1_ANCAQ</name>
<feature type="active site" description="Proton acceptor" evidence="4">
    <location>
        <position position="127"/>
    </location>
</feature>
<dbReference type="Gene3D" id="3.40.50.1220">
    <property type="entry name" value="TPP-binding domain"/>
    <property type="match status" value="1"/>
</dbReference>
<dbReference type="Pfam" id="PF02146">
    <property type="entry name" value="SIR2"/>
    <property type="match status" value="1"/>
</dbReference>
<gene>
    <name evidence="6" type="ORF">EV667_2169</name>
</gene>
<dbReference type="RefSeq" id="WP_131835345.1">
    <property type="nucleotide sequence ID" value="NZ_SMFY01000002.1"/>
</dbReference>
<keyword evidence="4" id="KW-0862">Zinc</keyword>
<reference evidence="6 7" key="1">
    <citation type="submission" date="2019-03" db="EMBL/GenBank/DDBJ databases">
        <title>Genomic Encyclopedia of Type Strains, Phase IV (KMG-IV): sequencing the most valuable type-strain genomes for metagenomic binning, comparative biology and taxonomic classification.</title>
        <authorList>
            <person name="Goeker M."/>
        </authorList>
    </citation>
    <scope>NUCLEOTIDE SEQUENCE [LARGE SCALE GENOMIC DNA]</scope>
    <source>
        <strain evidence="6 7">DSM 101</strain>
    </source>
</reference>
<dbReference type="EMBL" id="SMFY01000002">
    <property type="protein sequence ID" value="TCK28171.1"/>
    <property type="molecule type" value="Genomic_DNA"/>
</dbReference>
<dbReference type="GO" id="GO:0017136">
    <property type="term" value="F:histone deacetylase activity, NAD-dependent"/>
    <property type="evidence" value="ECO:0007669"/>
    <property type="project" value="TreeGrafter"/>
</dbReference>
<proteinExistence type="predicted"/>
<evidence type="ECO:0000259" key="5">
    <source>
        <dbReference type="PROSITE" id="PS50305"/>
    </source>
</evidence>
<dbReference type="InterPro" id="IPR050134">
    <property type="entry name" value="NAD-dep_sirtuin_deacylases"/>
</dbReference>
<evidence type="ECO:0000313" key="7">
    <source>
        <dbReference type="Proteomes" id="UP000295030"/>
    </source>
</evidence>
<evidence type="ECO:0000313" key="6">
    <source>
        <dbReference type="EMBL" id="TCK28171.1"/>
    </source>
</evidence>
<evidence type="ECO:0000256" key="1">
    <source>
        <dbReference type="ARBA" id="ARBA00012928"/>
    </source>
</evidence>
<protein>
    <recommendedName>
        <fullName evidence="1">protein acetyllysine N-acetyltransferase</fullName>
        <ecNumber evidence="1">2.3.1.286</ecNumber>
    </recommendedName>
</protein>
<feature type="domain" description="Deacetylase sirtuin-type" evidence="5">
    <location>
        <begin position="4"/>
        <end position="255"/>
    </location>
</feature>
<dbReference type="GO" id="GO:0070403">
    <property type="term" value="F:NAD+ binding"/>
    <property type="evidence" value="ECO:0007669"/>
    <property type="project" value="InterPro"/>
</dbReference>
<keyword evidence="4" id="KW-0479">Metal-binding</keyword>
<dbReference type="PANTHER" id="PTHR11085">
    <property type="entry name" value="NAD-DEPENDENT PROTEIN DEACYLASE SIRTUIN-5, MITOCHONDRIAL-RELATED"/>
    <property type="match status" value="1"/>
</dbReference>
<dbReference type="AlphaFoldDB" id="A0A4R1I2K1"/>
<keyword evidence="2" id="KW-0808">Transferase</keyword>
<evidence type="ECO:0000256" key="4">
    <source>
        <dbReference type="PROSITE-ProRule" id="PRU00236"/>
    </source>
</evidence>
<dbReference type="GO" id="GO:0046872">
    <property type="term" value="F:metal ion binding"/>
    <property type="evidence" value="ECO:0007669"/>
    <property type="project" value="UniProtKB-KW"/>
</dbReference>
<dbReference type="Proteomes" id="UP000295030">
    <property type="component" value="Unassembled WGS sequence"/>
</dbReference>
<dbReference type="PROSITE" id="PS50305">
    <property type="entry name" value="SIRTUIN"/>
    <property type="match status" value="1"/>
</dbReference>
<dbReference type="InterPro" id="IPR026590">
    <property type="entry name" value="Ssirtuin_cat_dom"/>
</dbReference>
<dbReference type="InterPro" id="IPR003000">
    <property type="entry name" value="Sirtuin"/>
</dbReference>
<evidence type="ECO:0000256" key="3">
    <source>
        <dbReference type="ARBA" id="ARBA00023027"/>
    </source>
</evidence>